<evidence type="ECO:0008006" key="3">
    <source>
        <dbReference type="Google" id="ProtNLM"/>
    </source>
</evidence>
<dbReference type="SUPFAM" id="SSF48452">
    <property type="entry name" value="TPR-like"/>
    <property type="match status" value="1"/>
</dbReference>
<organism evidence="1 2">
    <name type="scientific">Candidatus Pristimantibacillus lignocellulolyticus</name>
    <dbReference type="NCBI Taxonomy" id="2994561"/>
    <lineage>
        <taxon>Bacteria</taxon>
        <taxon>Bacillati</taxon>
        <taxon>Bacillota</taxon>
        <taxon>Bacilli</taxon>
        <taxon>Bacillales</taxon>
        <taxon>Paenibacillaceae</taxon>
        <taxon>Candidatus Pristimantibacillus</taxon>
    </lineage>
</organism>
<accession>A0A9J6ZDW1</accession>
<evidence type="ECO:0000313" key="1">
    <source>
        <dbReference type="EMBL" id="URN94088.1"/>
    </source>
</evidence>
<evidence type="ECO:0000313" key="2">
    <source>
        <dbReference type="Proteomes" id="UP001056756"/>
    </source>
</evidence>
<dbReference type="KEGG" id="plig:NAG76_20035"/>
<protein>
    <recommendedName>
        <fullName evidence="3">Tetratricopeptide repeat protein</fullName>
    </recommendedName>
</protein>
<dbReference type="AlphaFoldDB" id="A0A9J6ZDW1"/>
<sequence>MISEMFSSMHELLDYIIQHYEEADDEEKQEYCFRIQELKETNDLFIDHWVSFEEKLAVFFEFYREREHEAASAKSEQSTAIPASLNDSKLAEGVLAKEFSSGQVQPCNECDLFTPTEDELILDRAQGYYKLFMFPEAADLFGRIVTTTPECNMARLYYGMTLMHMRNWNEAQRHFQLLTVLSDFPKWLALSFNALGCIHAIKLNMNQAEHLFRKAYSIYPEFEDSLKNLQCCLETPKQLSLYFGSTELICT</sequence>
<gene>
    <name evidence="1" type="ORF">NAG76_20035</name>
</gene>
<dbReference type="InterPro" id="IPR011990">
    <property type="entry name" value="TPR-like_helical_dom_sf"/>
</dbReference>
<dbReference type="EMBL" id="CP097899">
    <property type="protein sequence ID" value="URN94088.1"/>
    <property type="molecule type" value="Genomic_DNA"/>
</dbReference>
<dbReference type="Gene3D" id="1.25.40.10">
    <property type="entry name" value="Tetratricopeptide repeat domain"/>
    <property type="match status" value="1"/>
</dbReference>
<reference evidence="1" key="1">
    <citation type="submission" date="2022-05" db="EMBL/GenBank/DDBJ databases">
        <title>Novel bacterial taxa in a minimal lignocellulolytic consortium and its capacity to transform plastics disclosed by genome-resolved metagenomics.</title>
        <authorList>
            <person name="Rodriguez C.A.D."/>
            <person name="Diaz-Garcia L."/>
            <person name="Herrera K."/>
            <person name="Tarazona N.A."/>
            <person name="Sproer C."/>
            <person name="Overmann J."/>
            <person name="Jimenez D.J."/>
        </authorList>
    </citation>
    <scope>NUCLEOTIDE SEQUENCE</scope>
    <source>
        <strain evidence="1">MAG5</strain>
    </source>
</reference>
<name>A0A9J6ZDW1_9BACL</name>
<dbReference type="Proteomes" id="UP001056756">
    <property type="component" value="Chromosome"/>
</dbReference>
<proteinExistence type="predicted"/>